<protein>
    <submittedName>
        <fullName evidence="1">Uncharacterized protein</fullName>
    </submittedName>
</protein>
<evidence type="ECO:0000313" key="1">
    <source>
        <dbReference type="EMBL" id="SBR36380.1"/>
    </source>
</evidence>
<dbReference type="AlphaFoldDB" id="A0A1A8KV18"/>
<reference evidence="1" key="1">
    <citation type="submission" date="2016-05" db="EMBL/GenBank/DDBJ databases">
        <authorList>
            <person name="Lavstsen T."/>
            <person name="Jespersen J.S."/>
        </authorList>
    </citation>
    <scope>NUCLEOTIDE SEQUENCE</scope>
    <source>
        <tissue evidence="1">Brain</tissue>
    </source>
</reference>
<feature type="non-terminal residue" evidence="1">
    <location>
        <position position="1"/>
    </location>
</feature>
<dbReference type="EMBL" id="HAEE01016330">
    <property type="protein sequence ID" value="SBR36380.1"/>
    <property type="molecule type" value="Transcribed_RNA"/>
</dbReference>
<feature type="non-terminal residue" evidence="1">
    <location>
        <position position="39"/>
    </location>
</feature>
<accession>A0A1A8KV18</accession>
<gene>
    <name evidence="1" type="primary">Nfu_g_1_002790</name>
</gene>
<reference evidence="1" key="2">
    <citation type="submission" date="2016-06" db="EMBL/GenBank/DDBJ databases">
        <title>The genome of a short-lived fish provides insights into sex chromosome evolution and the genetic control of aging.</title>
        <authorList>
            <person name="Reichwald K."/>
            <person name="Felder M."/>
            <person name="Petzold A."/>
            <person name="Koch P."/>
            <person name="Groth M."/>
            <person name="Platzer M."/>
        </authorList>
    </citation>
    <scope>NUCLEOTIDE SEQUENCE</scope>
    <source>
        <tissue evidence="1">Brain</tissue>
    </source>
</reference>
<name>A0A1A8KV18_NOTKU</name>
<sequence>TKIRKRVRSLSEREGVSVCMDSRMCVGVCMRRTACVCVC</sequence>
<proteinExistence type="predicted"/>
<organism evidence="1">
    <name type="scientific">Nothobranchius kuhntae</name>
    <name type="common">Beira killifish</name>
    <dbReference type="NCBI Taxonomy" id="321403"/>
    <lineage>
        <taxon>Eukaryota</taxon>
        <taxon>Metazoa</taxon>
        <taxon>Chordata</taxon>
        <taxon>Craniata</taxon>
        <taxon>Vertebrata</taxon>
        <taxon>Euteleostomi</taxon>
        <taxon>Actinopterygii</taxon>
        <taxon>Neopterygii</taxon>
        <taxon>Teleostei</taxon>
        <taxon>Neoteleostei</taxon>
        <taxon>Acanthomorphata</taxon>
        <taxon>Ovalentaria</taxon>
        <taxon>Atherinomorphae</taxon>
        <taxon>Cyprinodontiformes</taxon>
        <taxon>Nothobranchiidae</taxon>
        <taxon>Nothobranchius</taxon>
    </lineage>
</organism>